<evidence type="ECO:0000259" key="3">
    <source>
        <dbReference type="PROSITE" id="PS50966"/>
    </source>
</evidence>
<keyword evidence="5" id="KW-1185">Reference proteome</keyword>
<evidence type="ECO:0000313" key="4">
    <source>
        <dbReference type="EMBL" id="RIB17892.1"/>
    </source>
</evidence>
<dbReference type="Proteomes" id="UP000266673">
    <property type="component" value="Unassembled WGS sequence"/>
</dbReference>
<dbReference type="EMBL" id="QKWP01000575">
    <property type="protein sequence ID" value="RIB17892.1"/>
    <property type="molecule type" value="Genomic_DNA"/>
</dbReference>
<evidence type="ECO:0000256" key="2">
    <source>
        <dbReference type="SAM" id="MobiDB-lite"/>
    </source>
</evidence>
<reference evidence="4 5" key="1">
    <citation type="submission" date="2018-06" db="EMBL/GenBank/DDBJ databases">
        <title>Comparative genomics reveals the genomic features of Rhizophagus irregularis, R. cerebriforme, R. diaphanum and Gigaspora rosea, and their symbiotic lifestyle signature.</title>
        <authorList>
            <person name="Morin E."/>
            <person name="San Clemente H."/>
            <person name="Chen E.C.H."/>
            <person name="De La Providencia I."/>
            <person name="Hainaut M."/>
            <person name="Kuo A."/>
            <person name="Kohler A."/>
            <person name="Murat C."/>
            <person name="Tang N."/>
            <person name="Roy S."/>
            <person name="Loubradou J."/>
            <person name="Henrissat B."/>
            <person name="Grigoriev I.V."/>
            <person name="Corradi N."/>
            <person name="Roux C."/>
            <person name="Martin F.M."/>
        </authorList>
    </citation>
    <scope>NUCLEOTIDE SEQUENCE [LARGE SCALE GENOMIC DNA]</scope>
    <source>
        <strain evidence="4 5">DAOM 194757</strain>
    </source>
</reference>
<dbReference type="InterPro" id="IPR007527">
    <property type="entry name" value="Znf_SWIM"/>
</dbReference>
<accession>A0A397V766</accession>
<feature type="compositionally biased region" description="Basic and acidic residues" evidence="2">
    <location>
        <begin position="242"/>
        <end position="260"/>
    </location>
</feature>
<name>A0A397V766_9GLOM</name>
<keyword evidence="1" id="KW-0479">Metal-binding</keyword>
<keyword evidence="1" id="KW-0862">Zinc</keyword>
<dbReference type="OrthoDB" id="2478968at2759"/>
<sequence>MTEQSDTTEELNLNVFIEDAMDAPAILIQELILLSEIESVLEVWEVTRHRRKAKNYVILFKNNSHLCTCLGLMQCALVCRHFFQVMSISKCAAFHIMLISKRWYTNEKQIEPEIQVWKHPFIIGLDNNSNSDTSVQQSFPDLSFNSPNISFDDVHTKINYRKSYATVSELSKKAIQTSLDAGSSAIKEFENLMNGFITKYAPRKKKKLFLKRISSDDFVAVEDLIVSAKRGAPRKKRLKGSHKFENKNKFNTRQHSEMRTARKPTQCQQC</sequence>
<comment type="caution">
    <text evidence="4">The sequence shown here is derived from an EMBL/GenBank/DDBJ whole genome shotgun (WGS) entry which is preliminary data.</text>
</comment>
<organism evidence="4 5">
    <name type="scientific">Gigaspora rosea</name>
    <dbReference type="NCBI Taxonomy" id="44941"/>
    <lineage>
        <taxon>Eukaryota</taxon>
        <taxon>Fungi</taxon>
        <taxon>Fungi incertae sedis</taxon>
        <taxon>Mucoromycota</taxon>
        <taxon>Glomeromycotina</taxon>
        <taxon>Glomeromycetes</taxon>
        <taxon>Diversisporales</taxon>
        <taxon>Gigasporaceae</taxon>
        <taxon>Gigaspora</taxon>
    </lineage>
</organism>
<dbReference type="GO" id="GO:0008270">
    <property type="term" value="F:zinc ion binding"/>
    <property type="evidence" value="ECO:0007669"/>
    <property type="project" value="UniProtKB-KW"/>
</dbReference>
<keyword evidence="1" id="KW-0863">Zinc-finger</keyword>
<evidence type="ECO:0000256" key="1">
    <source>
        <dbReference type="PROSITE-ProRule" id="PRU00325"/>
    </source>
</evidence>
<gene>
    <name evidence="4" type="ORF">C2G38_2311893</name>
</gene>
<feature type="region of interest" description="Disordered" evidence="2">
    <location>
        <begin position="234"/>
        <end position="270"/>
    </location>
</feature>
<proteinExistence type="predicted"/>
<protein>
    <recommendedName>
        <fullName evidence="3">SWIM-type domain-containing protein</fullName>
    </recommendedName>
</protein>
<evidence type="ECO:0000313" key="5">
    <source>
        <dbReference type="Proteomes" id="UP000266673"/>
    </source>
</evidence>
<dbReference type="PROSITE" id="PS50966">
    <property type="entry name" value="ZF_SWIM"/>
    <property type="match status" value="1"/>
</dbReference>
<dbReference type="AlphaFoldDB" id="A0A397V766"/>
<feature type="domain" description="SWIM-type" evidence="3">
    <location>
        <begin position="56"/>
        <end position="90"/>
    </location>
</feature>